<gene>
    <name evidence="1" type="ORF">A2972_04645</name>
</gene>
<dbReference type="Proteomes" id="UP000176822">
    <property type="component" value="Unassembled WGS sequence"/>
</dbReference>
<proteinExistence type="predicted"/>
<evidence type="ECO:0000313" key="2">
    <source>
        <dbReference type="Proteomes" id="UP000176822"/>
    </source>
</evidence>
<reference evidence="1 2" key="1">
    <citation type="journal article" date="2016" name="Nat. Commun.">
        <title>Thousands of microbial genomes shed light on interconnected biogeochemical processes in an aquifer system.</title>
        <authorList>
            <person name="Anantharaman K."/>
            <person name="Brown C.T."/>
            <person name="Hug L.A."/>
            <person name="Sharon I."/>
            <person name="Castelle C.J."/>
            <person name="Probst A.J."/>
            <person name="Thomas B.C."/>
            <person name="Singh A."/>
            <person name="Wilkins M.J."/>
            <person name="Karaoz U."/>
            <person name="Brodie E.L."/>
            <person name="Williams K.H."/>
            <person name="Hubbard S.S."/>
            <person name="Banfield J.F."/>
        </authorList>
    </citation>
    <scope>NUCLEOTIDE SEQUENCE [LARGE SCALE GENOMIC DNA]</scope>
</reference>
<name>A0A1F4Z0D3_9BACT</name>
<accession>A0A1F4Z0D3</accession>
<comment type="caution">
    <text evidence="1">The sequence shown here is derived from an EMBL/GenBank/DDBJ whole genome shotgun (WGS) entry which is preliminary data.</text>
</comment>
<dbReference type="EMBL" id="MEXM01000055">
    <property type="protein sequence ID" value="OGC99670.1"/>
    <property type="molecule type" value="Genomic_DNA"/>
</dbReference>
<dbReference type="AlphaFoldDB" id="A0A1F4Z0D3"/>
<evidence type="ECO:0000313" key="1">
    <source>
        <dbReference type="EMBL" id="OGC99670.1"/>
    </source>
</evidence>
<organism evidence="1 2">
    <name type="scientific">Candidatus Amesbacteria bacterium RIFCSPLOWO2_01_FULL_47_33</name>
    <dbReference type="NCBI Taxonomy" id="1797258"/>
    <lineage>
        <taxon>Bacteria</taxon>
        <taxon>Candidatus Amesiibacteriota</taxon>
    </lineage>
</organism>
<protein>
    <submittedName>
        <fullName evidence="1">Uncharacterized protein</fullName>
    </submittedName>
</protein>
<sequence length="141" mass="16236">MAGDPREVLGALNLIRNSRPAESGTGENWKRRVTPSPVLRPLASTRRISLPCKSDNVKINGSMFARLGFFRLMRTTLILSWRGRNVWVNGVSEYTGKYFSPRCWTVSGRRRRARKVRDNSSRSKRIRYSEERIKGSNGFFI</sequence>